<protein>
    <submittedName>
        <fullName evidence="2">Uncharacterized protein</fullName>
    </submittedName>
</protein>
<gene>
    <name evidence="2" type="ORF">SCP_0800920</name>
</gene>
<name>A0A401GTM2_9APHY</name>
<proteinExistence type="predicted"/>
<dbReference type="AlphaFoldDB" id="A0A401GTM2"/>
<dbReference type="RefSeq" id="XP_027616488.1">
    <property type="nucleotide sequence ID" value="XM_027760687.1"/>
</dbReference>
<dbReference type="InParanoid" id="A0A401GTM2"/>
<comment type="caution">
    <text evidence="2">The sequence shown here is derived from an EMBL/GenBank/DDBJ whole genome shotgun (WGS) entry which is preliminary data.</text>
</comment>
<accession>A0A401GTM2</accession>
<dbReference type="GeneID" id="38782492"/>
<evidence type="ECO:0000313" key="2">
    <source>
        <dbReference type="EMBL" id="GBE85575.1"/>
    </source>
</evidence>
<dbReference type="EMBL" id="BFAD01000008">
    <property type="protein sequence ID" value="GBE85575.1"/>
    <property type="molecule type" value="Genomic_DNA"/>
</dbReference>
<evidence type="ECO:0000256" key="1">
    <source>
        <dbReference type="SAM" id="MobiDB-lite"/>
    </source>
</evidence>
<reference evidence="2 3" key="1">
    <citation type="journal article" date="2018" name="Sci. Rep.">
        <title>Genome sequence of the cauliflower mushroom Sparassis crispa (Hanabiratake) and its association with beneficial usage.</title>
        <authorList>
            <person name="Kiyama R."/>
            <person name="Furutani Y."/>
            <person name="Kawaguchi K."/>
            <person name="Nakanishi T."/>
        </authorList>
    </citation>
    <scope>NUCLEOTIDE SEQUENCE [LARGE SCALE GENOMIC DNA]</scope>
</reference>
<dbReference type="OrthoDB" id="2767912at2759"/>
<organism evidence="2 3">
    <name type="scientific">Sparassis crispa</name>
    <dbReference type="NCBI Taxonomy" id="139825"/>
    <lineage>
        <taxon>Eukaryota</taxon>
        <taxon>Fungi</taxon>
        <taxon>Dikarya</taxon>
        <taxon>Basidiomycota</taxon>
        <taxon>Agaricomycotina</taxon>
        <taxon>Agaricomycetes</taxon>
        <taxon>Polyporales</taxon>
        <taxon>Sparassidaceae</taxon>
        <taxon>Sparassis</taxon>
    </lineage>
</organism>
<evidence type="ECO:0000313" key="3">
    <source>
        <dbReference type="Proteomes" id="UP000287166"/>
    </source>
</evidence>
<feature type="region of interest" description="Disordered" evidence="1">
    <location>
        <begin position="409"/>
        <end position="431"/>
    </location>
</feature>
<dbReference type="Proteomes" id="UP000287166">
    <property type="component" value="Unassembled WGS sequence"/>
</dbReference>
<feature type="compositionally biased region" description="Polar residues" evidence="1">
    <location>
        <begin position="413"/>
        <end position="431"/>
    </location>
</feature>
<sequence length="493" mass="56453">MEDNTEDSHTVGVDNVLVAPSTRVAPEILRLVFIAVYLSIDRGHKEFVDCIASVCWRWRTIALETSSLWTRLVMDSGVISKCHLNNWLSRSRRRMLDLRFYSVSPKTLPSAIQTAMHVLAPHTDRWGTMRLSLRDYSEMKDALSGWPSSLLALEDLSLSVAHYMTFGEYDLKVTAQRLRRLVLLNFPCLPSGFPFHQHFPALTRVHLGGLTLYRLLGWDRPQPLALLNALAPLPHLEHLCIIDPGIRIAWSVYSILPHSDRAILSALKKIHFQAVHLDCIVAFMNTMEAPKLSSILCTGPYMYCDMFDSVGSVERDHHRHFPQLQRFRVCCDNSWVMNDPHLLDFIDDFRFKWVDFMNFRDKISKLIKLAGDWEDGAPMKSSRLISVEIHLQHLSVPVVELRQLVVGRHHSKGSNSSPSQPEMEVGSQQPSALEELRICTSEPIAETDRAWFTGKPDLKHFSWSDSRACLEERKSVDERRHLGGRLRMTFAPK</sequence>
<keyword evidence="3" id="KW-1185">Reference proteome</keyword>